<comment type="caution">
    <text evidence="1">The sequence shown here is derived from an EMBL/GenBank/DDBJ whole genome shotgun (WGS) entry which is preliminary data.</text>
</comment>
<proteinExistence type="predicted"/>
<gene>
    <name evidence="1" type="ORF">HPB47_022754</name>
</gene>
<name>A0AC60Q997_IXOPE</name>
<keyword evidence="2" id="KW-1185">Reference proteome</keyword>
<reference evidence="1 2" key="1">
    <citation type="journal article" date="2020" name="Cell">
        <title>Large-Scale Comparative Analyses of Tick Genomes Elucidate Their Genetic Diversity and Vector Capacities.</title>
        <authorList>
            <consortium name="Tick Genome and Microbiome Consortium (TIGMIC)"/>
            <person name="Jia N."/>
            <person name="Wang J."/>
            <person name="Shi W."/>
            <person name="Du L."/>
            <person name="Sun Y."/>
            <person name="Zhan W."/>
            <person name="Jiang J.F."/>
            <person name="Wang Q."/>
            <person name="Zhang B."/>
            <person name="Ji P."/>
            <person name="Bell-Sakyi L."/>
            <person name="Cui X.M."/>
            <person name="Yuan T.T."/>
            <person name="Jiang B.G."/>
            <person name="Yang W.F."/>
            <person name="Lam T.T."/>
            <person name="Chang Q.C."/>
            <person name="Ding S.J."/>
            <person name="Wang X.J."/>
            <person name="Zhu J.G."/>
            <person name="Ruan X.D."/>
            <person name="Zhao L."/>
            <person name="Wei J.T."/>
            <person name="Ye R.Z."/>
            <person name="Que T.C."/>
            <person name="Du C.H."/>
            <person name="Zhou Y.H."/>
            <person name="Cheng J.X."/>
            <person name="Dai P.F."/>
            <person name="Guo W.B."/>
            <person name="Han X.H."/>
            <person name="Huang E.J."/>
            <person name="Li L.F."/>
            <person name="Wei W."/>
            <person name="Gao Y.C."/>
            <person name="Liu J.Z."/>
            <person name="Shao H.Z."/>
            <person name="Wang X."/>
            <person name="Wang C.C."/>
            <person name="Yang T.C."/>
            <person name="Huo Q.B."/>
            <person name="Li W."/>
            <person name="Chen H.Y."/>
            <person name="Chen S.E."/>
            <person name="Zhou L.G."/>
            <person name="Ni X.B."/>
            <person name="Tian J.H."/>
            <person name="Sheng Y."/>
            <person name="Liu T."/>
            <person name="Pan Y.S."/>
            <person name="Xia L.Y."/>
            <person name="Li J."/>
            <person name="Zhao F."/>
            <person name="Cao W.C."/>
        </authorList>
    </citation>
    <scope>NUCLEOTIDE SEQUENCE [LARGE SCALE GENOMIC DNA]</scope>
    <source>
        <tissue evidence="1">Larvae</tissue>
    </source>
</reference>
<evidence type="ECO:0000313" key="1">
    <source>
        <dbReference type="EMBL" id="KAG0430375.1"/>
    </source>
</evidence>
<accession>A0AC60Q997</accession>
<dbReference type="EMBL" id="JABSTQ010009331">
    <property type="protein sequence ID" value="KAG0430375.1"/>
    <property type="molecule type" value="Genomic_DNA"/>
</dbReference>
<organism evidence="1 2">
    <name type="scientific">Ixodes persulcatus</name>
    <name type="common">Taiga tick</name>
    <dbReference type="NCBI Taxonomy" id="34615"/>
    <lineage>
        <taxon>Eukaryota</taxon>
        <taxon>Metazoa</taxon>
        <taxon>Ecdysozoa</taxon>
        <taxon>Arthropoda</taxon>
        <taxon>Chelicerata</taxon>
        <taxon>Arachnida</taxon>
        <taxon>Acari</taxon>
        <taxon>Parasitiformes</taxon>
        <taxon>Ixodida</taxon>
        <taxon>Ixodoidea</taxon>
        <taxon>Ixodidae</taxon>
        <taxon>Ixodinae</taxon>
        <taxon>Ixodes</taxon>
    </lineage>
</organism>
<protein>
    <submittedName>
        <fullName evidence="1">Uncharacterized protein</fullName>
    </submittedName>
</protein>
<sequence>MHPILGRSLIHAKGSKWKSMRSCLSPGFTTLKLKLMLDHIAEVSDVFMDVLGEKTDQGKEINVLETMQALTMDYLGRAAFGIDTSFQKDLNNPIFVTAKRTGKLDYETVTQKMKYVGQVVNETLRIWPPALTFTTRQAKENFEYNGIKYKAGTCIMSPTLQIQRDERFFPDPMKFDPDRFSQENEGNISKIAFQPFGMGPRNCMGMRLALFEIAYTILKMTQHFRWELGDSQLATSQGVYVPRIEGIRWALVHLNEDDGAHLGAPVRTGVDDRLAALPAQKPSSPEMERLRMRSSACSTTEACDVKSE</sequence>
<evidence type="ECO:0000313" key="2">
    <source>
        <dbReference type="Proteomes" id="UP000805193"/>
    </source>
</evidence>
<dbReference type="Proteomes" id="UP000805193">
    <property type="component" value="Unassembled WGS sequence"/>
</dbReference>